<evidence type="ECO:0000313" key="1">
    <source>
        <dbReference type="EMBL" id="KAJ8108853.1"/>
    </source>
</evidence>
<proteinExistence type="predicted"/>
<evidence type="ECO:0000313" key="2">
    <source>
        <dbReference type="Proteomes" id="UP001153331"/>
    </source>
</evidence>
<dbReference type="Proteomes" id="UP001153331">
    <property type="component" value="Unassembled WGS sequence"/>
</dbReference>
<dbReference type="EMBL" id="JAPHNI010000688">
    <property type="protein sequence ID" value="KAJ8108853.1"/>
    <property type="molecule type" value="Genomic_DNA"/>
</dbReference>
<reference evidence="1" key="1">
    <citation type="submission" date="2022-11" db="EMBL/GenBank/DDBJ databases">
        <title>Genome Sequence of Boeremia exigua.</title>
        <authorList>
            <person name="Buettner E."/>
        </authorList>
    </citation>
    <scope>NUCLEOTIDE SEQUENCE</scope>
    <source>
        <strain evidence="1">CU02</strain>
    </source>
</reference>
<gene>
    <name evidence="1" type="ORF">OPT61_g7885</name>
</gene>
<organism evidence="1 2">
    <name type="scientific">Boeremia exigua</name>
    <dbReference type="NCBI Taxonomy" id="749465"/>
    <lineage>
        <taxon>Eukaryota</taxon>
        <taxon>Fungi</taxon>
        <taxon>Dikarya</taxon>
        <taxon>Ascomycota</taxon>
        <taxon>Pezizomycotina</taxon>
        <taxon>Dothideomycetes</taxon>
        <taxon>Pleosporomycetidae</taxon>
        <taxon>Pleosporales</taxon>
        <taxon>Pleosporineae</taxon>
        <taxon>Didymellaceae</taxon>
        <taxon>Boeremia</taxon>
    </lineage>
</organism>
<protein>
    <submittedName>
        <fullName evidence="1">Uncharacterized protein</fullName>
    </submittedName>
</protein>
<sequence>MAGPRPPLCISEILSTAIAEPDNASSSTEMSQVEEIAELRFVITGLKAEKIAAVERAARRHMEMMHANRRAERAEQALKHESKERLDDQMKAFSLFCSYKATIKDLEAYKSQALQDIARHENLQRLHAADAASQAAFTQQKESMVQAQSDAQKTIQGLEEKIKSERMQARREAEQLFKQQAAAMSKRVNEYSSKAEEKLRQLQNALQSANDDNTRLKKELQKALQAVEWHKTQKQQRTAQHGTVANRQMPAGIHAGIPLPPQPSLSQGKVSPKRIRRDSLECSTPVEGTYNHSNVYGDASSTTPDRRSSGGKSRQSHRPTSTPTRKKPDLSKGQVQSPQCPVTPTRQMKTVQPHQRLNSNTHALQLPHQSQSQAQNRPLQMPMNQFEQNLLQSIQKMDAHMTNTVLSQVSNQNAITVDNNDIARMQSFGQAPDRDSTQPIPQQQATGVYTPDQRVAVQAGAHSLYMPASNPMQQSTFAPWQTNQPQALQQVQSQYQSQQQQQQQQPSYVNPQFHGMPNQAQNNVMPMLTSSHNPGSASPFPDNAVQVESTPFQMNGGTGNTSFPNVPSSQHGAINSTPYLGGFQSTQDETHTTHQTQAQAWDALMAPYTAQSSNANTPFPLTDMDFLSDYNTTASTDLATPSGPQQYTIDPSPLFSTTTTQTPDFSMNIEQLPNAELSTSLQQLLSEALSVPETPPAANHPAA</sequence>
<keyword evidence="2" id="KW-1185">Reference proteome</keyword>
<comment type="caution">
    <text evidence="1">The sequence shown here is derived from an EMBL/GenBank/DDBJ whole genome shotgun (WGS) entry which is preliminary data.</text>
</comment>
<name>A0ACC2I1M3_9PLEO</name>
<accession>A0ACC2I1M3</accession>